<keyword evidence="1" id="KW-0802">TPR repeat</keyword>
<gene>
    <name evidence="4" type="ORF">ABC969_01950</name>
</gene>
<feature type="chain" id="PRO_5045138220" evidence="2">
    <location>
        <begin position="25"/>
        <end position="440"/>
    </location>
</feature>
<name>A0ABU9XS28_9SPHN</name>
<keyword evidence="5" id="KW-1185">Reference proteome</keyword>
<dbReference type="InterPro" id="IPR011990">
    <property type="entry name" value="TPR-like_helical_dom_sf"/>
</dbReference>
<feature type="domain" description="SPOR" evidence="3">
    <location>
        <begin position="340"/>
        <end position="433"/>
    </location>
</feature>
<protein>
    <submittedName>
        <fullName evidence="4">Tetratricopeptide repeat protein</fullName>
    </submittedName>
</protein>
<dbReference type="Pfam" id="PF14559">
    <property type="entry name" value="TPR_19"/>
    <property type="match status" value="1"/>
</dbReference>
<comment type="caution">
    <text evidence="4">The sequence shown here is derived from an EMBL/GenBank/DDBJ whole genome shotgun (WGS) entry which is preliminary data.</text>
</comment>
<dbReference type="RefSeq" id="WP_345862590.1">
    <property type="nucleotide sequence ID" value="NZ_JBDIMF010000001.1"/>
</dbReference>
<dbReference type="SUPFAM" id="SSF48452">
    <property type="entry name" value="TPR-like"/>
    <property type="match status" value="1"/>
</dbReference>
<organism evidence="4 5">
    <name type="scientific">Sphingomonas qilianensis</name>
    <dbReference type="NCBI Taxonomy" id="1736690"/>
    <lineage>
        <taxon>Bacteria</taxon>
        <taxon>Pseudomonadati</taxon>
        <taxon>Pseudomonadota</taxon>
        <taxon>Alphaproteobacteria</taxon>
        <taxon>Sphingomonadales</taxon>
        <taxon>Sphingomonadaceae</taxon>
        <taxon>Sphingomonas</taxon>
    </lineage>
</organism>
<reference evidence="4 5" key="1">
    <citation type="submission" date="2024-05" db="EMBL/GenBank/DDBJ databases">
        <authorList>
            <person name="Liu Q."/>
            <person name="Xin Y.-H."/>
        </authorList>
    </citation>
    <scope>NUCLEOTIDE SEQUENCE [LARGE SCALE GENOMIC DNA]</scope>
    <source>
        <strain evidence="4 5">CGMCC 1.15349</strain>
    </source>
</reference>
<evidence type="ECO:0000259" key="3">
    <source>
        <dbReference type="PROSITE" id="PS51724"/>
    </source>
</evidence>
<evidence type="ECO:0000256" key="2">
    <source>
        <dbReference type="SAM" id="SignalP"/>
    </source>
</evidence>
<sequence>MKNRTIITFGLSALVLGGAMAGHAGNGGIAVAGVRDAAGNAAKQIELARKNLARGRAEAAVEQAERAVGYAPLMADYRVVLGQAYLKAGRFGSARTAFGDALALEPGNGKAALHLALTEIGEGDWEGARQTLDAHAATIAVRDRGLAMALAGDPVAAVALLDGAARAPDADAKTRQNYALALALAGRWADARTVAAIDVGPDLLDARMLEWARFAKPTSASDQVANLLGVTPVLDPGQPMRLALHDRVAVLATTTPIDAYMPGAQAAHPPEAQVETADVVEAPPPAGAPVHVSFAARREVVQMLPPRPARAVPTVSADIKRKSKAVAAKPAVTVTTAARMPGNGDFFVQLGAFDNADAAQAAWRRLSRKHGALAGKIPSGVSVRTKAGAFYRLSVGGFARSAAVTLCQNYKTTGGACFVRADAGDKVAAWVTPGAHLASR</sequence>
<dbReference type="PROSITE" id="PS51724">
    <property type="entry name" value="SPOR"/>
    <property type="match status" value="1"/>
</dbReference>
<evidence type="ECO:0000313" key="4">
    <source>
        <dbReference type="EMBL" id="MEN2785179.1"/>
    </source>
</evidence>
<dbReference type="SUPFAM" id="SSF110997">
    <property type="entry name" value="Sporulation related repeat"/>
    <property type="match status" value="1"/>
</dbReference>
<dbReference type="Gene3D" id="3.30.70.1070">
    <property type="entry name" value="Sporulation related repeat"/>
    <property type="match status" value="1"/>
</dbReference>
<accession>A0ABU9XS28</accession>
<evidence type="ECO:0000256" key="1">
    <source>
        <dbReference type="PROSITE-ProRule" id="PRU00339"/>
    </source>
</evidence>
<dbReference type="EMBL" id="JBDIMF010000001">
    <property type="protein sequence ID" value="MEN2785179.1"/>
    <property type="molecule type" value="Genomic_DNA"/>
</dbReference>
<dbReference type="Pfam" id="PF05036">
    <property type="entry name" value="SPOR"/>
    <property type="match status" value="1"/>
</dbReference>
<dbReference type="InterPro" id="IPR019734">
    <property type="entry name" value="TPR_rpt"/>
</dbReference>
<dbReference type="Gene3D" id="1.25.40.10">
    <property type="entry name" value="Tetratricopeptide repeat domain"/>
    <property type="match status" value="1"/>
</dbReference>
<dbReference type="InterPro" id="IPR036680">
    <property type="entry name" value="SPOR-like_sf"/>
</dbReference>
<proteinExistence type="predicted"/>
<dbReference type="InterPro" id="IPR007730">
    <property type="entry name" value="SPOR-like_dom"/>
</dbReference>
<feature type="repeat" description="TPR" evidence="1">
    <location>
        <begin position="75"/>
        <end position="108"/>
    </location>
</feature>
<dbReference type="PROSITE" id="PS50005">
    <property type="entry name" value="TPR"/>
    <property type="match status" value="1"/>
</dbReference>
<keyword evidence="2" id="KW-0732">Signal</keyword>
<feature type="signal peptide" evidence="2">
    <location>
        <begin position="1"/>
        <end position="24"/>
    </location>
</feature>
<evidence type="ECO:0000313" key="5">
    <source>
        <dbReference type="Proteomes" id="UP001404104"/>
    </source>
</evidence>
<dbReference type="Proteomes" id="UP001404104">
    <property type="component" value="Unassembled WGS sequence"/>
</dbReference>